<dbReference type="InterPro" id="IPR002156">
    <property type="entry name" value="RNaseH_domain"/>
</dbReference>
<dbReference type="EMBL" id="WWBZ02000010">
    <property type="protein sequence ID" value="KAF4311285.1"/>
    <property type="molecule type" value="Genomic_DNA"/>
</dbReference>
<dbReference type="Pfam" id="PF00075">
    <property type="entry name" value="RNase_H"/>
    <property type="match status" value="1"/>
</dbReference>
<dbReference type="InterPro" id="IPR036397">
    <property type="entry name" value="RNaseH_sf"/>
</dbReference>
<keyword evidence="3" id="KW-1185">Reference proteome</keyword>
<dbReference type="CDD" id="cd09276">
    <property type="entry name" value="Rnase_HI_RT_non_LTR"/>
    <property type="match status" value="1"/>
</dbReference>
<feature type="domain" description="RNase H type-1" evidence="1">
    <location>
        <begin position="20"/>
        <end position="103"/>
    </location>
</feature>
<dbReference type="AlphaFoldDB" id="A0A8H4J132"/>
<evidence type="ECO:0000313" key="3">
    <source>
        <dbReference type="Proteomes" id="UP000572817"/>
    </source>
</evidence>
<dbReference type="GO" id="GO:0004523">
    <property type="term" value="F:RNA-DNA hybrid ribonuclease activity"/>
    <property type="evidence" value="ECO:0007669"/>
    <property type="project" value="InterPro"/>
</dbReference>
<evidence type="ECO:0000313" key="2">
    <source>
        <dbReference type="EMBL" id="KAF4311285.1"/>
    </source>
</evidence>
<dbReference type="Proteomes" id="UP000572817">
    <property type="component" value="Unassembled WGS sequence"/>
</dbReference>
<reference evidence="2" key="1">
    <citation type="submission" date="2020-04" db="EMBL/GenBank/DDBJ databases">
        <title>Genome Assembly and Annotation of Botryosphaeria dothidea sdau 11-99, a Latent Pathogen of Apple Fruit Ring Rot in China.</title>
        <authorList>
            <person name="Yu C."/>
            <person name="Diao Y."/>
            <person name="Lu Q."/>
            <person name="Zhao J."/>
            <person name="Cui S."/>
            <person name="Peng C."/>
            <person name="He B."/>
            <person name="Liu H."/>
        </authorList>
    </citation>
    <scope>NUCLEOTIDE SEQUENCE [LARGE SCALE GENOMIC DNA]</scope>
    <source>
        <strain evidence="2">Sdau11-99</strain>
    </source>
</reference>
<dbReference type="InterPro" id="IPR012337">
    <property type="entry name" value="RNaseH-like_sf"/>
</dbReference>
<protein>
    <recommendedName>
        <fullName evidence="1">RNase H type-1 domain-containing protein</fullName>
    </recommendedName>
</protein>
<gene>
    <name evidence="2" type="ORF">GTA08_BOTSDO13056</name>
</gene>
<dbReference type="SUPFAM" id="SSF53098">
    <property type="entry name" value="Ribonuclease H-like"/>
    <property type="match status" value="1"/>
</dbReference>
<dbReference type="Gene3D" id="3.30.420.10">
    <property type="entry name" value="Ribonuclease H-like superfamily/Ribonuclease H"/>
    <property type="match status" value="1"/>
</dbReference>
<dbReference type="OrthoDB" id="4509585at2759"/>
<sequence length="125" mass="13374">MDSKELAIAQHNQIRDGTGGVSIYTDAAMSQGSTKFLVFTDNQAAVRALIYPGDQSGQQIFASAILKLLNLWKAGAFFEFHWIPSHQGDPGNEEADTLAKAAAQEGLTLEAGDRAMHARQPGNGT</sequence>
<dbReference type="GO" id="GO:0003676">
    <property type="term" value="F:nucleic acid binding"/>
    <property type="evidence" value="ECO:0007669"/>
    <property type="project" value="InterPro"/>
</dbReference>
<proteinExistence type="predicted"/>
<name>A0A8H4J132_9PEZI</name>
<accession>A0A8H4J132</accession>
<evidence type="ECO:0000259" key="1">
    <source>
        <dbReference type="Pfam" id="PF00075"/>
    </source>
</evidence>
<comment type="caution">
    <text evidence="2">The sequence shown here is derived from an EMBL/GenBank/DDBJ whole genome shotgun (WGS) entry which is preliminary data.</text>
</comment>
<organism evidence="2 3">
    <name type="scientific">Botryosphaeria dothidea</name>
    <dbReference type="NCBI Taxonomy" id="55169"/>
    <lineage>
        <taxon>Eukaryota</taxon>
        <taxon>Fungi</taxon>
        <taxon>Dikarya</taxon>
        <taxon>Ascomycota</taxon>
        <taxon>Pezizomycotina</taxon>
        <taxon>Dothideomycetes</taxon>
        <taxon>Dothideomycetes incertae sedis</taxon>
        <taxon>Botryosphaeriales</taxon>
        <taxon>Botryosphaeriaceae</taxon>
        <taxon>Botryosphaeria</taxon>
    </lineage>
</organism>